<accession>A0A9K3KD59</accession>
<keyword evidence="1" id="KW-1133">Transmembrane helix</keyword>
<dbReference type="EMBL" id="JAGRRH010000026">
    <property type="protein sequence ID" value="KAG7341569.1"/>
    <property type="molecule type" value="Genomic_DNA"/>
</dbReference>
<organism evidence="2 3">
    <name type="scientific">Nitzschia inconspicua</name>
    <dbReference type="NCBI Taxonomy" id="303405"/>
    <lineage>
        <taxon>Eukaryota</taxon>
        <taxon>Sar</taxon>
        <taxon>Stramenopiles</taxon>
        <taxon>Ochrophyta</taxon>
        <taxon>Bacillariophyta</taxon>
        <taxon>Bacillariophyceae</taxon>
        <taxon>Bacillariophycidae</taxon>
        <taxon>Bacillariales</taxon>
        <taxon>Bacillariaceae</taxon>
        <taxon>Nitzschia</taxon>
    </lineage>
</organism>
<protein>
    <submittedName>
        <fullName evidence="2">Uncharacterized protein</fullName>
    </submittedName>
</protein>
<proteinExistence type="predicted"/>
<feature type="transmembrane region" description="Helical" evidence="1">
    <location>
        <begin position="47"/>
        <end position="64"/>
    </location>
</feature>
<dbReference type="OrthoDB" id="439612at2759"/>
<comment type="caution">
    <text evidence="2">The sequence shown here is derived from an EMBL/GenBank/DDBJ whole genome shotgun (WGS) entry which is preliminary data.</text>
</comment>
<dbReference type="AlphaFoldDB" id="A0A9K3KD59"/>
<keyword evidence="1" id="KW-0812">Transmembrane</keyword>
<dbReference type="Proteomes" id="UP000693970">
    <property type="component" value="Unassembled WGS sequence"/>
</dbReference>
<name>A0A9K3KD59_9STRA</name>
<evidence type="ECO:0000313" key="3">
    <source>
        <dbReference type="Proteomes" id="UP000693970"/>
    </source>
</evidence>
<keyword evidence="3" id="KW-1185">Reference proteome</keyword>
<keyword evidence="1" id="KW-0472">Membrane</keyword>
<reference evidence="2" key="2">
    <citation type="submission" date="2021-04" db="EMBL/GenBank/DDBJ databases">
        <authorList>
            <person name="Podell S."/>
        </authorList>
    </citation>
    <scope>NUCLEOTIDE SEQUENCE</scope>
    <source>
        <strain evidence="2">Hildebrandi</strain>
    </source>
</reference>
<evidence type="ECO:0000256" key="1">
    <source>
        <dbReference type="SAM" id="Phobius"/>
    </source>
</evidence>
<reference evidence="2" key="1">
    <citation type="journal article" date="2021" name="Sci. Rep.">
        <title>Diploid genomic architecture of Nitzschia inconspicua, an elite biomass production diatom.</title>
        <authorList>
            <person name="Oliver A."/>
            <person name="Podell S."/>
            <person name="Pinowska A."/>
            <person name="Traller J.C."/>
            <person name="Smith S.R."/>
            <person name="McClure R."/>
            <person name="Beliaev A."/>
            <person name="Bohutskyi P."/>
            <person name="Hill E.A."/>
            <person name="Rabines A."/>
            <person name="Zheng H."/>
            <person name="Allen L.Z."/>
            <person name="Kuo A."/>
            <person name="Grigoriev I.V."/>
            <person name="Allen A.E."/>
            <person name="Hazlebeck D."/>
            <person name="Allen E.E."/>
        </authorList>
    </citation>
    <scope>NUCLEOTIDE SEQUENCE</scope>
    <source>
        <strain evidence="2">Hildebrandi</strain>
    </source>
</reference>
<gene>
    <name evidence="2" type="ORF">IV203_023522</name>
</gene>
<evidence type="ECO:0000313" key="2">
    <source>
        <dbReference type="EMBL" id="KAG7341569.1"/>
    </source>
</evidence>
<feature type="transmembrane region" description="Helical" evidence="1">
    <location>
        <begin position="6"/>
        <end position="26"/>
    </location>
</feature>
<sequence length="73" mass="7675">MLLAWLSSDIVSIVLWSVGLLALVIHRLALLDVSTATADTLTLETRANLLAVFACGLVLLNGVTKLDVTTALA</sequence>